<evidence type="ECO:0000313" key="2">
    <source>
        <dbReference type="Proteomes" id="UP000188937"/>
    </source>
</evidence>
<name>A0A1U9KDU8_ACEAC</name>
<dbReference type="KEGG" id="aace:A0U92_03495"/>
<sequence length="68" mass="7397">MSRFNKKQQQILRLARLEGGAPYIYKTDIKSLLDAGLIEGSVSGLGGHQIRYFATDAGMQIDAAEIVA</sequence>
<dbReference type="Proteomes" id="UP000188937">
    <property type="component" value="Chromosome"/>
</dbReference>
<dbReference type="AlphaFoldDB" id="A0A1U9KDU8"/>
<proteinExistence type="predicted"/>
<reference evidence="1 2" key="1">
    <citation type="submission" date="2016-03" db="EMBL/GenBank/DDBJ databases">
        <title>Acetic acid bacteria sequencing.</title>
        <authorList>
            <person name="Brandt J."/>
            <person name="Jakob F."/>
            <person name="Vogel R.F."/>
        </authorList>
    </citation>
    <scope>NUCLEOTIDE SEQUENCE [LARGE SCALE GENOMIC DNA]</scope>
    <source>
        <strain evidence="1 2">TMW2.1153</strain>
    </source>
</reference>
<keyword evidence="2" id="KW-1185">Reference proteome</keyword>
<organism evidence="1 2">
    <name type="scientific">Acetobacter aceti</name>
    <dbReference type="NCBI Taxonomy" id="435"/>
    <lineage>
        <taxon>Bacteria</taxon>
        <taxon>Pseudomonadati</taxon>
        <taxon>Pseudomonadota</taxon>
        <taxon>Alphaproteobacteria</taxon>
        <taxon>Acetobacterales</taxon>
        <taxon>Acetobacteraceae</taxon>
        <taxon>Acetobacter</taxon>
        <taxon>Acetobacter subgen. Acetobacter</taxon>
    </lineage>
</organism>
<protein>
    <submittedName>
        <fullName evidence="1">Uncharacterized protein</fullName>
    </submittedName>
</protein>
<dbReference type="RefSeq" id="WP_077812021.1">
    <property type="nucleotide sequence ID" value="NZ_CP014692.1"/>
</dbReference>
<evidence type="ECO:0000313" key="1">
    <source>
        <dbReference type="EMBL" id="AQS83985.1"/>
    </source>
</evidence>
<accession>A0A1U9KDU8</accession>
<dbReference type="STRING" id="435.A0U92_03495"/>
<dbReference type="EMBL" id="CP014692">
    <property type="protein sequence ID" value="AQS83985.1"/>
    <property type="molecule type" value="Genomic_DNA"/>
</dbReference>
<gene>
    <name evidence="1" type="ORF">A0U92_03495</name>
</gene>